<evidence type="ECO:0000256" key="1">
    <source>
        <dbReference type="SAM" id="Phobius"/>
    </source>
</evidence>
<organism evidence="2 3">
    <name type="scientific">Candidatus Curtissbacteria bacterium RIFCSPLOWO2_01_FULL_42_26</name>
    <dbReference type="NCBI Taxonomy" id="1797729"/>
    <lineage>
        <taxon>Bacteria</taxon>
        <taxon>Candidatus Curtissiibacteriota</taxon>
    </lineage>
</organism>
<dbReference type="EMBL" id="MFBS01000012">
    <property type="protein sequence ID" value="OGE10242.1"/>
    <property type="molecule type" value="Genomic_DNA"/>
</dbReference>
<accession>A0A1F5I1K3</accession>
<keyword evidence="1" id="KW-0812">Transmembrane</keyword>
<dbReference type="Gene3D" id="2.60.40.10">
    <property type="entry name" value="Immunoglobulins"/>
    <property type="match status" value="1"/>
</dbReference>
<name>A0A1F5I1K3_9BACT</name>
<reference evidence="2 3" key="1">
    <citation type="journal article" date="2016" name="Nat. Commun.">
        <title>Thousands of microbial genomes shed light on interconnected biogeochemical processes in an aquifer system.</title>
        <authorList>
            <person name="Anantharaman K."/>
            <person name="Brown C.T."/>
            <person name="Hug L.A."/>
            <person name="Sharon I."/>
            <person name="Castelle C.J."/>
            <person name="Probst A.J."/>
            <person name="Thomas B.C."/>
            <person name="Singh A."/>
            <person name="Wilkins M.J."/>
            <person name="Karaoz U."/>
            <person name="Brodie E.L."/>
            <person name="Williams K.H."/>
            <person name="Hubbard S.S."/>
            <person name="Banfield J.F."/>
        </authorList>
    </citation>
    <scope>NUCLEOTIDE SEQUENCE [LARGE SCALE GENOMIC DNA]</scope>
</reference>
<dbReference type="Pfam" id="PF13413">
    <property type="entry name" value="HTH_25"/>
    <property type="match status" value="1"/>
</dbReference>
<dbReference type="STRING" id="1797729.A3A60_01830"/>
<dbReference type="InterPro" id="IPR010982">
    <property type="entry name" value="Lambda_DNA-bd_dom_sf"/>
</dbReference>
<sequence>MGKFGETLKAGRIKKRISFKKASNDLAIKIEHLMALESETWQELPEPTFVKGFITSYAVYLGLDPQKLQALYRREFDERKYPKKTISAETKKRLYLTPSRLINLIFALAILTFVAYLTLQYSSILSAPRVDITSPGDDETTSVPVIIIKGNTEKDTTVSVNGQFVPIDEEGKFTYQYTLTEGKNTIEIVAAKRLSPKSRITRTIRLVR</sequence>
<dbReference type="InterPro" id="IPR050400">
    <property type="entry name" value="Bact_Cytoskel_RodZ"/>
</dbReference>
<dbReference type="PANTHER" id="PTHR34475">
    <property type="match status" value="1"/>
</dbReference>
<dbReference type="InterPro" id="IPR013783">
    <property type="entry name" value="Ig-like_fold"/>
</dbReference>
<evidence type="ECO:0000313" key="2">
    <source>
        <dbReference type="EMBL" id="OGE10242.1"/>
    </source>
</evidence>
<feature type="transmembrane region" description="Helical" evidence="1">
    <location>
        <begin position="101"/>
        <end position="119"/>
    </location>
</feature>
<evidence type="ECO:0008006" key="4">
    <source>
        <dbReference type="Google" id="ProtNLM"/>
    </source>
</evidence>
<dbReference type="Gene3D" id="1.10.260.40">
    <property type="entry name" value="lambda repressor-like DNA-binding domains"/>
    <property type="match status" value="1"/>
</dbReference>
<dbReference type="Pfam" id="PF09136">
    <property type="entry name" value="Glucodextran_B"/>
    <property type="match status" value="1"/>
</dbReference>
<proteinExistence type="predicted"/>
<evidence type="ECO:0000313" key="3">
    <source>
        <dbReference type="Proteomes" id="UP000179227"/>
    </source>
</evidence>
<keyword evidence="1" id="KW-1133">Transmembrane helix</keyword>
<dbReference type="PANTHER" id="PTHR34475:SF1">
    <property type="entry name" value="CYTOSKELETON PROTEIN RODZ"/>
    <property type="match status" value="1"/>
</dbReference>
<keyword evidence="1" id="KW-0472">Membrane</keyword>
<dbReference type="Proteomes" id="UP000179227">
    <property type="component" value="Unassembled WGS sequence"/>
</dbReference>
<dbReference type="AlphaFoldDB" id="A0A1F5I1K3"/>
<gene>
    <name evidence="2" type="ORF">A3A60_01830</name>
</gene>
<dbReference type="GO" id="GO:0003677">
    <property type="term" value="F:DNA binding"/>
    <property type="evidence" value="ECO:0007669"/>
    <property type="project" value="InterPro"/>
</dbReference>
<protein>
    <recommendedName>
        <fullName evidence="4">DUF4115 domain-containing protein</fullName>
    </recommendedName>
</protein>
<comment type="caution">
    <text evidence="2">The sequence shown here is derived from an EMBL/GenBank/DDBJ whole genome shotgun (WGS) entry which is preliminary data.</text>
</comment>